<organism evidence="1 2">
    <name type="scientific">Funneliformis mosseae</name>
    <name type="common">Endomycorrhizal fungus</name>
    <name type="synonym">Glomus mosseae</name>
    <dbReference type="NCBI Taxonomy" id="27381"/>
    <lineage>
        <taxon>Eukaryota</taxon>
        <taxon>Fungi</taxon>
        <taxon>Fungi incertae sedis</taxon>
        <taxon>Mucoromycota</taxon>
        <taxon>Glomeromycotina</taxon>
        <taxon>Glomeromycetes</taxon>
        <taxon>Glomerales</taxon>
        <taxon>Glomeraceae</taxon>
        <taxon>Funneliformis</taxon>
    </lineage>
</organism>
<accession>A0A9N9FTQ6</accession>
<dbReference type="Proteomes" id="UP000789375">
    <property type="component" value="Unassembled WGS sequence"/>
</dbReference>
<dbReference type="AlphaFoldDB" id="A0A9N9FTQ6"/>
<comment type="caution">
    <text evidence="1">The sequence shown here is derived from an EMBL/GenBank/DDBJ whole genome shotgun (WGS) entry which is preliminary data.</text>
</comment>
<evidence type="ECO:0000313" key="2">
    <source>
        <dbReference type="Proteomes" id="UP000789375"/>
    </source>
</evidence>
<evidence type="ECO:0000313" key="1">
    <source>
        <dbReference type="EMBL" id="CAG8556909.1"/>
    </source>
</evidence>
<keyword evidence="2" id="KW-1185">Reference proteome</keyword>
<proteinExistence type="predicted"/>
<name>A0A9N9FTQ6_FUNMO</name>
<gene>
    <name evidence="1" type="ORF">FMOSSE_LOCUS6760</name>
</gene>
<reference evidence="1" key="1">
    <citation type="submission" date="2021-06" db="EMBL/GenBank/DDBJ databases">
        <authorList>
            <person name="Kallberg Y."/>
            <person name="Tangrot J."/>
            <person name="Rosling A."/>
        </authorList>
    </citation>
    <scope>NUCLEOTIDE SEQUENCE</scope>
    <source>
        <strain evidence="1">87-6 pot B 2015</strain>
    </source>
</reference>
<sequence length="156" mass="18595">MLACYNICDAKTTFFVLILTSFDNYRKSTELNEFNKKQKLNDITFPKLVYRITVVFLLLNEIAKTEFQEFDKLYPIEYYIGPKWVPRYVLQNIEIRIELAILKTDNFNKIIKCFIEDEKVMLKLAIKLFTDGQMTYITIITISGPLFMCLREFRKN</sequence>
<protein>
    <submittedName>
        <fullName evidence="1">1830_t:CDS:1</fullName>
    </submittedName>
</protein>
<dbReference type="EMBL" id="CAJVPP010001459">
    <property type="protein sequence ID" value="CAG8556909.1"/>
    <property type="molecule type" value="Genomic_DNA"/>
</dbReference>